<keyword evidence="1" id="KW-0472">Membrane</keyword>
<proteinExistence type="predicted"/>
<evidence type="ECO:0000313" key="3">
    <source>
        <dbReference type="Proteomes" id="UP001302978"/>
    </source>
</evidence>
<dbReference type="RefSeq" id="WP_316557746.1">
    <property type="nucleotide sequence ID" value="NZ_CP131059.1"/>
</dbReference>
<keyword evidence="1" id="KW-1133">Transmembrane helix</keyword>
<protein>
    <submittedName>
        <fullName evidence="2">Uncharacterized protein</fullName>
    </submittedName>
</protein>
<accession>A0AA96V0K9</accession>
<reference evidence="2 3" key="1">
    <citation type="submission" date="2023-07" db="EMBL/GenBank/DDBJ databases">
        <title>Closed genoem sequence of Methanomicrococcus sp. Hf6.</title>
        <authorList>
            <person name="Poehlein A."/>
            <person name="Protasov E."/>
            <person name="Platt K."/>
            <person name="Reeh H."/>
            <person name="Daniel R."/>
            <person name="Brune A."/>
        </authorList>
    </citation>
    <scope>NUCLEOTIDE SEQUENCE [LARGE SCALE GENOMIC DNA]</scope>
    <source>
        <strain evidence="2 3">Hf6</strain>
    </source>
</reference>
<evidence type="ECO:0000313" key="2">
    <source>
        <dbReference type="EMBL" id="WNY22788.1"/>
    </source>
</evidence>
<organism evidence="2 3">
    <name type="scientific">Methanimicrococcus hongohii</name>
    <dbReference type="NCBI Taxonomy" id="3028295"/>
    <lineage>
        <taxon>Archaea</taxon>
        <taxon>Methanobacteriati</taxon>
        <taxon>Methanobacteriota</taxon>
        <taxon>Stenosarchaea group</taxon>
        <taxon>Methanomicrobia</taxon>
        <taxon>Methanosarcinales</taxon>
        <taxon>Methanosarcinaceae</taxon>
        <taxon>Methanimicrococcus</taxon>
    </lineage>
</organism>
<sequence>MAEIIKNRYIRTVSRLSVLTLLFILLISSVLPAGAVESNSGSYFSEEYIQEIINNTPAINSSSFELAVRNENTVLAAGTVPSLAKGRESYEWFVLLQGIMTKINDEGKLEPYLWDNGGFIIGYGYTDSFIEISVHADSGYTDADLNAIAKIVNDAGKTYGIDDIPVIIESKALSQGYSDSGSQRAEPEKTIPGVGLGISALVVIGVVLSARKLKK</sequence>
<keyword evidence="3" id="KW-1185">Reference proteome</keyword>
<feature type="transmembrane region" description="Helical" evidence="1">
    <location>
        <begin position="191"/>
        <end position="210"/>
    </location>
</feature>
<dbReference type="Proteomes" id="UP001302978">
    <property type="component" value="Chromosome"/>
</dbReference>
<name>A0AA96V0K9_9EURY</name>
<evidence type="ECO:0000256" key="1">
    <source>
        <dbReference type="SAM" id="Phobius"/>
    </source>
</evidence>
<dbReference type="EMBL" id="CP131059">
    <property type="protein sequence ID" value="WNY22788.1"/>
    <property type="molecule type" value="Genomic_DNA"/>
</dbReference>
<gene>
    <name evidence="2" type="ORF">MmiHf6_00730</name>
</gene>
<dbReference type="GeneID" id="85194495"/>
<keyword evidence="1" id="KW-0812">Transmembrane</keyword>
<dbReference type="KEGG" id="mehf:MmiHf6_00730"/>
<dbReference type="AlphaFoldDB" id="A0AA96V0K9"/>